<dbReference type="Gene3D" id="3.40.50.2300">
    <property type="match status" value="1"/>
</dbReference>
<dbReference type="InterPro" id="IPR001867">
    <property type="entry name" value="OmpR/PhoB-type_DNA-bd"/>
</dbReference>
<dbReference type="SUPFAM" id="SSF52172">
    <property type="entry name" value="CheY-like"/>
    <property type="match status" value="1"/>
</dbReference>
<comment type="subcellular location">
    <subcellularLocation>
        <location evidence="1">Cytoplasm</location>
    </subcellularLocation>
</comment>
<sequence>MKYTILIVEDDPALIELLRLYLETEFTVLSTGNGHEAMEVVARQHVDLAIADIMMPGMDGLQWVRTVRERHRFPILILSARDQDHDKILGLGLGADDYLTKPFNPLEVTARVQAMLRRAYRFGSPDDRTDMEEEPIQAGELTLDPKSCTLYRDGEAVTLTSTEYKIIAFLMRYPNRVLTRKRIYESVWDDAFAYDDNTIMVHISNLREKIERDPKTPAYIRTIRGLGYKFEAPEMD</sequence>
<evidence type="ECO:0000256" key="1">
    <source>
        <dbReference type="ARBA" id="ARBA00004496"/>
    </source>
</evidence>
<dbReference type="AlphaFoldDB" id="A0A559JWN2"/>
<keyword evidence="6" id="KW-0804">Transcription</keyword>
<accession>A0A559JWN2</accession>
<dbReference type="InterPro" id="IPR011006">
    <property type="entry name" value="CheY-like_superfamily"/>
</dbReference>
<evidence type="ECO:0000256" key="2">
    <source>
        <dbReference type="ARBA" id="ARBA00022553"/>
    </source>
</evidence>
<evidence type="ECO:0000256" key="4">
    <source>
        <dbReference type="ARBA" id="ARBA00023015"/>
    </source>
</evidence>
<gene>
    <name evidence="11" type="ORF">FPZ45_01485</name>
</gene>
<feature type="modified residue" description="4-aspartylphosphate" evidence="7">
    <location>
        <position position="52"/>
    </location>
</feature>
<feature type="DNA-binding region" description="OmpR/PhoB-type" evidence="8">
    <location>
        <begin position="133"/>
        <end position="232"/>
    </location>
</feature>
<dbReference type="PROSITE" id="PS51755">
    <property type="entry name" value="OMPR_PHOB"/>
    <property type="match status" value="1"/>
</dbReference>
<evidence type="ECO:0000313" key="11">
    <source>
        <dbReference type="EMBL" id="TVY04294.1"/>
    </source>
</evidence>
<comment type="caution">
    <text evidence="11">The sequence shown here is derived from an EMBL/GenBank/DDBJ whole genome shotgun (WGS) entry which is preliminary data.</text>
</comment>
<dbReference type="Pfam" id="PF00072">
    <property type="entry name" value="Response_reg"/>
    <property type="match status" value="1"/>
</dbReference>
<dbReference type="Gene3D" id="6.10.250.690">
    <property type="match status" value="1"/>
</dbReference>
<evidence type="ECO:0000259" key="10">
    <source>
        <dbReference type="PROSITE" id="PS51755"/>
    </source>
</evidence>
<dbReference type="InterPro" id="IPR016032">
    <property type="entry name" value="Sig_transdc_resp-reg_C-effctor"/>
</dbReference>
<dbReference type="FunFam" id="1.10.10.10:FF:000018">
    <property type="entry name" value="DNA-binding response regulator ResD"/>
    <property type="match status" value="1"/>
</dbReference>
<dbReference type="Proteomes" id="UP000316330">
    <property type="component" value="Unassembled WGS sequence"/>
</dbReference>
<dbReference type="InterPro" id="IPR036388">
    <property type="entry name" value="WH-like_DNA-bd_sf"/>
</dbReference>
<dbReference type="SUPFAM" id="SSF46894">
    <property type="entry name" value="C-terminal effector domain of the bipartite response regulators"/>
    <property type="match status" value="1"/>
</dbReference>
<keyword evidence="2 7" id="KW-0597">Phosphoprotein</keyword>
<name>A0A559JWN2_9BACL</name>
<evidence type="ECO:0000259" key="9">
    <source>
        <dbReference type="PROSITE" id="PS50110"/>
    </source>
</evidence>
<dbReference type="GO" id="GO:0000976">
    <property type="term" value="F:transcription cis-regulatory region binding"/>
    <property type="evidence" value="ECO:0007669"/>
    <property type="project" value="TreeGrafter"/>
</dbReference>
<organism evidence="11 12">
    <name type="scientific">Cohnella terricola</name>
    <dbReference type="NCBI Taxonomy" id="1289167"/>
    <lineage>
        <taxon>Bacteria</taxon>
        <taxon>Bacillati</taxon>
        <taxon>Bacillota</taxon>
        <taxon>Bacilli</taxon>
        <taxon>Bacillales</taxon>
        <taxon>Paenibacillaceae</taxon>
        <taxon>Cohnella</taxon>
    </lineage>
</organism>
<protein>
    <submittedName>
        <fullName evidence="11">Response regulator transcription factor</fullName>
    </submittedName>
</protein>
<dbReference type="PANTHER" id="PTHR48111:SF40">
    <property type="entry name" value="PHOSPHATE REGULON TRANSCRIPTIONAL REGULATORY PROTEIN PHOB"/>
    <property type="match status" value="1"/>
</dbReference>
<dbReference type="PROSITE" id="PS50110">
    <property type="entry name" value="RESPONSE_REGULATORY"/>
    <property type="match status" value="1"/>
</dbReference>
<reference evidence="11 12" key="1">
    <citation type="submission" date="2019-07" db="EMBL/GenBank/DDBJ databases">
        <authorList>
            <person name="Kim J."/>
        </authorList>
    </citation>
    <scope>NUCLEOTIDE SEQUENCE [LARGE SCALE GENOMIC DNA]</scope>
    <source>
        <strain evidence="11 12">G13</strain>
    </source>
</reference>
<keyword evidence="4" id="KW-0805">Transcription regulation</keyword>
<dbReference type="EMBL" id="VNJJ01000001">
    <property type="protein sequence ID" value="TVY04294.1"/>
    <property type="molecule type" value="Genomic_DNA"/>
</dbReference>
<dbReference type="GO" id="GO:0000156">
    <property type="term" value="F:phosphorelay response regulator activity"/>
    <property type="evidence" value="ECO:0007669"/>
    <property type="project" value="TreeGrafter"/>
</dbReference>
<evidence type="ECO:0000256" key="6">
    <source>
        <dbReference type="ARBA" id="ARBA00023163"/>
    </source>
</evidence>
<dbReference type="OrthoDB" id="9790442at2"/>
<feature type="domain" description="Response regulatory" evidence="9">
    <location>
        <begin position="4"/>
        <end position="116"/>
    </location>
</feature>
<dbReference type="CDD" id="cd00383">
    <property type="entry name" value="trans_reg_C"/>
    <property type="match status" value="1"/>
</dbReference>
<dbReference type="PANTHER" id="PTHR48111">
    <property type="entry name" value="REGULATOR OF RPOS"/>
    <property type="match status" value="1"/>
</dbReference>
<dbReference type="RefSeq" id="WP_144697667.1">
    <property type="nucleotide sequence ID" value="NZ_VNJJ01000001.1"/>
</dbReference>
<evidence type="ECO:0000256" key="7">
    <source>
        <dbReference type="PROSITE-ProRule" id="PRU00169"/>
    </source>
</evidence>
<keyword evidence="12" id="KW-1185">Reference proteome</keyword>
<dbReference type="GO" id="GO:0006355">
    <property type="term" value="P:regulation of DNA-templated transcription"/>
    <property type="evidence" value="ECO:0007669"/>
    <property type="project" value="InterPro"/>
</dbReference>
<dbReference type="SMART" id="SM00448">
    <property type="entry name" value="REC"/>
    <property type="match status" value="1"/>
</dbReference>
<evidence type="ECO:0000256" key="5">
    <source>
        <dbReference type="ARBA" id="ARBA00023125"/>
    </source>
</evidence>
<evidence type="ECO:0000313" key="12">
    <source>
        <dbReference type="Proteomes" id="UP000316330"/>
    </source>
</evidence>
<evidence type="ECO:0000256" key="3">
    <source>
        <dbReference type="ARBA" id="ARBA00023012"/>
    </source>
</evidence>
<feature type="domain" description="OmpR/PhoB-type" evidence="10">
    <location>
        <begin position="133"/>
        <end position="232"/>
    </location>
</feature>
<dbReference type="InterPro" id="IPR001789">
    <property type="entry name" value="Sig_transdc_resp-reg_receiver"/>
</dbReference>
<keyword evidence="3" id="KW-0902">Two-component regulatory system</keyword>
<dbReference type="SMART" id="SM00862">
    <property type="entry name" value="Trans_reg_C"/>
    <property type="match status" value="1"/>
</dbReference>
<dbReference type="InterPro" id="IPR039420">
    <property type="entry name" value="WalR-like"/>
</dbReference>
<evidence type="ECO:0000256" key="8">
    <source>
        <dbReference type="PROSITE-ProRule" id="PRU01091"/>
    </source>
</evidence>
<keyword evidence="5 8" id="KW-0238">DNA-binding</keyword>
<dbReference type="CDD" id="cd17574">
    <property type="entry name" value="REC_OmpR"/>
    <property type="match status" value="1"/>
</dbReference>
<dbReference type="GO" id="GO:0005829">
    <property type="term" value="C:cytosol"/>
    <property type="evidence" value="ECO:0007669"/>
    <property type="project" value="TreeGrafter"/>
</dbReference>
<dbReference type="GO" id="GO:0032993">
    <property type="term" value="C:protein-DNA complex"/>
    <property type="evidence" value="ECO:0007669"/>
    <property type="project" value="TreeGrafter"/>
</dbReference>
<dbReference type="Gene3D" id="1.10.10.10">
    <property type="entry name" value="Winged helix-like DNA-binding domain superfamily/Winged helix DNA-binding domain"/>
    <property type="match status" value="1"/>
</dbReference>
<dbReference type="Pfam" id="PF00486">
    <property type="entry name" value="Trans_reg_C"/>
    <property type="match status" value="1"/>
</dbReference>
<proteinExistence type="predicted"/>